<dbReference type="Proteomes" id="UP000887574">
    <property type="component" value="Unplaced"/>
</dbReference>
<dbReference type="WBParaSite" id="jg22362">
    <property type="protein sequence ID" value="jg22362"/>
    <property type="gene ID" value="jg22362"/>
</dbReference>
<proteinExistence type="predicted"/>
<reference evidence="2" key="1">
    <citation type="submission" date="2022-11" db="UniProtKB">
        <authorList>
            <consortium name="WormBaseParasite"/>
        </authorList>
    </citation>
    <scope>IDENTIFICATION</scope>
</reference>
<protein>
    <submittedName>
        <fullName evidence="2">Uncharacterized protein</fullName>
    </submittedName>
</protein>
<name>A0A915DS65_9BILA</name>
<evidence type="ECO:0000313" key="2">
    <source>
        <dbReference type="WBParaSite" id="jg22362"/>
    </source>
</evidence>
<keyword evidence="1" id="KW-1185">Reference proteome</keyword>
<organism evidence="1 2">
    <name type="scientific">Ditylenchus dipsaci</name>
    <dbReference type="NCBI Taxonomy" id="166011"/>
    <lineage>
        <taxon>Eukaryota</taxon>
        <taxon>Metazoa</taxon>
        <taxon>Ecdysozoa</taxon>
        <taxon>Nematoda</taxon>
        <taxon>Chromadorea</taxon>
        <taxon>Rhabditida</taxon>
        <taxon>Tylenchina</taxon>
        <taxon>Tylenchomorpha</taxon>
        <taxon>Sphaerularioidea</taxon>
        <taxon>Anguinidae</taxon>
        <taxon>Anguininae</taxon>
        <taxon>Ditylenchus</taxon>
    </lineage>
</organism>
<evidence type="ECO:0000313" key="1">
    <source>
        <dbReference type="Proteomes" id="UP000887574"/>
    </source>
</evidence>
<accession>A0A915DS65</accession>
<sequence>MEQHSSTNQGKVTEEQPLAVILTRNSSRMVAVNVQVTVDISMYDVSLVPTDSSKMMKRTKARMLSSVPPMAVVLQRCVVPKPLTTDESTKTNKVYMERFVFQDTSKHDGVFDGPCGSVSEETSIKIWFQQANVCSVVVRCNSSLPTCD</sequence>
<dbReference type="AlphaFoldDB" id="A0A915DS65"/>